<dbReference type="GeneID" id="102701624"/>
<dbReference type="InterPro" id="IPR011676">
    <property type="entry name" value="DUF1618"/>
</dbReference>
<dbReference type="PANTHER" id="PTHR33086:SF94">
    <property type="entry name" value="EXPRESSED PROTEIN"/>
    <property type="match status" value="1"/>
</dbReference>
<dbReference type="OrthoDB" id="629308at2759"/>
<sequence length="468" mass="52241">MASREEFAPSYVLLDRTVRIDREAVRKESDWAIMECTDWKAYGCDGSCNRNDVENASRMKGLVLLARLAEPPNLSEISVRLAPAVPKAKQPTSFPPGTALLPIFDLPEGPENLPTHVEAAGDGLIVLNSRFADGSRYYLVYDAISKSLSMVAGLPDPCRTYCSMRPLPVRGSAGYSLRSRVGTYTYTLALVAKDWEFNMETGEYDYRNVLCLWSPRPFSIPSPCTIRSSYYDTPWQFKNALFPSEMPGSFHADKVFSSGGMCFWADLAQGPLFCRCEDVLSDGNDVQFFHIQLPPECRLDLMFHLRGDLELCRTMSCEGDSIKFVCVSAEPRTGHPGDSTVTMWTLSLATEQWLKDGELQVASLWEMEGFKNARLPRSIPVCPILIPNEDDGVLSFMLNEAGDELYMVTINMHSKRFLSAITLSPCPDDEVVPPLGFDLSKHIQDLSLHPIRDEGCPIATKRKLSSLN</sequence>
<name>J3LNU3_ORYBR</name>
<dbReference type="EnsemblPlants" id="OB03G27190.1">
    <property type="protein sequence ID" value="OB03G27190.1"/>
    <property type="gene ID" value="OB03G27190"/>
</dbReference>
<organism evidence="2">
    <name type="scientific">Oryza brachyantha</name>
    <name type="common">malo sina</name>
    <dbReference type="NCBI Taxonomy" id="4533"/>
    <lineage>
        <taxon>Eukaryota</taxon>
        <taxon>Viridiplantae</taxon>
        <taxon>Streptophyta</taxon>
        <taxon>Embryophyta</taxon>
        <taxon>Tracheophyta</taxon>
        <taxon>Spermatophyta</taxon>
        <taxon>Magnoliopsida</taxon>
        <taxon>Liliopsida</taxon>
        <taxon>Poales</taxon>
        <taxon>Poaceae</taxon>
        <taxon>BOP clade</taxon>
        <taxon>Oryzoideae</taxon>
        <taxon>Oryzeae</taxon>
        <taxon>Oryzinae</taxon>
        <taxon>Oryza</taxon>
    </lineage>
</organism>
<dbReference type="OMA" id="GCHPGDE"/>
<evidence type="ECO:0000313" key="2">
    <source>
        <dbReference type="EnsemblPlants" id="OB03G27190.1"/>
    </source>
</evidence>
<dbReference type="HOGENOM" id="CLU_028502_4_2_1"/>
<dbReference type="Gramene" id="OB03G27190.1">
    <property type="protein sequence ID" value="OB03G27190.1"/>
    <property type="gene ID" value="OB03G27190"/>
</dbReference>
<dbReference type="RefSeq" id="XP_006651383.1">
    <property type="nucleotide sequence ID" value="XM_006651320.3"/>
</dbReference>
<dbReference type="KEGG" id="obr:102701624"/>
<dbReference type="RefSeq" id="XP_015690283.1">
    <property type="nucleotide sequence ID" value="XM_015834797.2"/>
</dbReference>
<accession>J3LNU3</accession>
<gene>
    <name evidence="2" type="primary">LOC102701624</name>
</gene>
<dbReference type="Pfam" id="PF07762">
    <property type="entry name" value="DUF1618"/>
    <property type="match status" value="1"/>
</dbReference>
<reference evidence="2" key="2">
    <citation type="submission" date="2013-04" db="UniProtKB">
        <authorList>
            <consortium name="EnsemblPlants"/>
        </authorList>
    </citation>
    <scope>IDENTIFICATION</scope>
</reference>
<proteinExistence type="predicted"/>
<reference evidence="2" key="1">
    <citation type="journal article" date="2013" name="Nat. Commun.">
        <title>Whole-genome sequencing of Oryza brachyantha reveals mechanisms underlying Oryza genome evolution.</title>
        <authorList>
            <person name="Chen J."/>
            <person name="Huang Q."/>
            <person name="Gao D."/>
            <person name="Wang J."/>
            <person name="Lang Y."/>
            <person name="Liu T."/>
            <person name="Li B."/>
            <person name="Bai Z."/>
            <person name="Luis Goicoechea J."/>
            <person name="Liang C."/>
            <person name="Chen C."/>
            <person name="Zhang W."/>
            <person name="Sun S."/>
            <person name="Liao Y."/>
            <person name="Zhang X."/>
            <person name="Yang L."/>
            <person name="Song C."/>
            <person name="Wang M."/>
            <person name="Shi J."/>
            <person name="Liu G."/>
            <person name="Liu J."/>
            <person name="Zhou H."/>
            <person name="Zhou W."/>
            <person name="Yu Q."/>
            <person name="An N."/>
            <person name="Chen Y."/>
            <person name="Cai Q."/>
            <person name="Wang B."/>
            <person name="Liu B."/>
            <person name="Min J."/>
            <person name="Huang Y."/>
            <person name="Wu H."/>
            <person name="Li Z."/>
            <person name="Zhang Y."/>
            <person name="Yin Y."/>
            <person name="Song W."/>
            <person name="Jiang J."/>
            <person name="Jackson S.A."/>
            <person name="Wing R.A."/>
            <person name="Wang J."/>
            <person name="Chen M."/>
        </authorList>
    </citation>
    <scope>NUCLEOTIDE SEQUENCE [LARGE SCALE GENOMIC DNA]</scope>
    <source>
        <strain evidence="2">cv. IRGC 101232</strain>
    </source>
</reference>
<dbReference type="Proteomes" id="UP000006038">
    <property type="component" value="Chromosome 3"/>
</dbReference>
<evidence type="ECO:0000313" key="3">
    <source>
        <dbReference type="Proteomes" id="UP000006038"/>
    </source>
</evidence>
<protein>
    <recommendedName>
        <fullName evidence="1">DUF1618 domain-containing protein</fullName>
    </recommendedName>
</protein>
<feature type="domain" description="DUF1618" evidence="1">
    <location>
        <begin position="264"/>
        <end position="393"/>
    </location>
</feature>
<dbReference type="AlphaFoldDB" id="J3LNU3"/>
<keyword evidence="3" id="KW-1185">Reference proteome</keyword>
<evidence type="ECO:0000259" key="1">
    <source>
        <dbReference type="Pfam" id="PF07762"/>
    </source>
</evidence>
<dbReference type="PANTHER" id="PTHR33086">
    <property type="entry name" value="OS05G0468200 PROTEIN-RELATED"/>
    <property type="match status" value="1"/>
</dbReference>